<keyword evidence="2" id="KW-0808">Transferase</keyword>
<dbReference type="CDD" id="cd03811">
    <property type="entry name" value="GT4_GT28_WabH-like"/>
    <property type="match status" value="1"/>
</dbReference>
<evidence type="ECO:0000313" key="3">
    <source>
        <dbReference type="Proteomes" id="UP000244248"/>
    </source>
</evidence>
<evidence type="ECO:0000259" key="1">
    <source>
        <dbReference type="Pfam" id="PF00534"/>
    </source>
</evidence>
<dbReference type="SUPFAM" id="SSF53756">
    <property type="entry name" value="UDP-Glycosyltransferase/glycogen phosphorylase"/>
    <property type="match status" value="1"/>
</dbReference>
<organism evidence="2 3">
    <name type="scientific">Stenotrophobium rhamnosiphilum</name>
    <dbReference type="NCBI Taxonomy" id="2029166"/>
    <lineage>
        <taxon>Bacteria</taxon>
        <taxon>Pseudomonadati</taxon>
        <taxon>Pseudomonadota</taxon>
        <taxon>Gammaproteobacteria</taxon>
        <taxon>Nevskiales</taxon>
        <taxon>Nevskiaceae</taxon>
        <taxon>Stenotrophobium</taxon>
    </lineage>
</organism>
<comment type="caution">
    <text evidence="2">The sequence shown here is derived from an EMBL/GenBank/DDBJ whole genome shotgun (WGS) entry which is preliminary data.</text>
</comment>
<accession>A0A2T5MJL7</accession>
<dbReference type="GO" id="GO:0016757">
    <property type="term" value="F:glycosyltransferase activity"/>
    <property type="evidence" value="ECO:0007669"/>
    <property type="project" value="InterPro"/>
</dbReference>
<dbReference type="InterPro" id="IPR050194">
    <property type="entry name" value="Glycosyltransferase_grp1"/>
</dbReference>
<proteinExistence type="predicted"/>
<dbReference type="OrthoDB" id="9768937at2"/>
<protein>
    <submittedName>
        <fullName evidence="2">Glycosyl transferase family 4</fullName>
    </submittedName>
</protein>
<dbReference type="RefSeq" id="WP_107938484.1">
    <property type="nucleotide sequence ID" value="NZ_QANS01000001.1"/>
</dbReference>
<sequence length="359" mass="39896">MRIAHVILSSGFAGSERSTAESCNAQCQEHDVLLVLRKQHRQESTGASIVDYLDARVRVVEIPTRLFAKHFLQVALDAFQADVVHAHLRRSTRLLSRCKTNAVKVSMLHLGINGPQFLQMDGLICISPWQLKTIPQDYAGDARMIRNSLVPHPQIDAARRNALRQEMGAGPDTFLIGGVGRLGRSKGWDILLRAFTKAELPNTRLTLIGEGSERKKLQRLAGPAVQFLGFRSEVKDYYQAFDLFVCPSRTEPMGRVILEALDAGVPVIASDADGPKEILAEYPGVLVPVENIDALKQALRLSWERRIEPATPADVSAHYLDAVSGDMTQFYRDLSLRKRSEVSAPRVMPTNRLGHFQDA</sequence>
<dbReference type="AlphaFoldDB" id="A0A2T5MJL7"/>
<dbReference type="Gene3D" id="3.40.50.2000">
    <property type="entry name" value="Glycogen Phosphorylase B"/>
    <property type="match status" value="2"/>
</dbReference>
<gene>
    <name evidence="2" type="ORF">CJD38_01260</name>
</gene>
<dbReference type="PANTHER" id="PTHR45947">
    <property type="entry name" value="SULFOQUINOVOSYL TRANSFERASE SQD2"/>
    <property type="match status" value="1"/>
</dbReference>
<dbReference type="EMBL" id="QANS01000001">
    <property type="protein sequence ID" value="PTU32776.1"/>
    <property type="molecule type" value="Genomic_DNA"/>
</dbReference>
<dbReference type="Pfam" id="PF00534">
    <property type="entry name" value="Glycos_transf_1"/>
    <property type="match status" value="1"/>
</dbReference>
<dbReference type="Proteomes" id="UP000244248">
    <property type="component" value="Unassembled WGS sequence"/>
</dbReference>
<dbReference type="PANTHER" id="PTHR45947:SF3">
    <property type="entry name" value="SULFOQUINOVOSYL TRANSFERASE SQD2"/>
    <property type="match status" value="1"/>
</dbReference>
<keyword evidence="3" id="KW-1185">Reference proteome</keyword>
<evidence type="ECO:0000313" key="2">
    <source>
        <dbReference type="EMBL" id="PTU32776.1"/>
    </source>
</evidence>
<dbReference type="InterPro" id="IPR001296">
    <property type="entry name" value="Glyco_trans_1"/>
</dbReference>
<feature type="domain" description="Glycosyl transferase family 1" evidence="1">
    <location>
        <begin position="162"/>
        <end position="301"/>
    </location>
</feature>
<name>A0A2T5MJL7_9GAMM</name>
<reference evidence="2 3" key="1">
    <citation type="submission" date="2018-04" db="EMBL/GenBank/DDBJ databases">
        <title>Novel species isolated from glacier.</title>
        <authorList>
            <person name="Liu Q."/>
            <person name="Xin Y.-H."/>
        </authorList>
    </citation>
    <scope>NUCLEOTIDE SEQUENCE [LARGE SCALE GENOMIC DNA]</scope>
    <source>
        <strain evidence="2 3">GT1R17</strain>
    </source>
</reference>